<dbReference type="Pfam" id="PF00005">
    <property type="entry name" value="ABC_tran"/>
    <property type="match status" value="2"/>
</dbReference>
<keyword evidence="7 10" id="KW-1133">Transmembrane helix</keyword>
<dbReference type="Gene3D" id="3.40.50.300">
    <property type="entry name" value="P-loop containing nucleotide triphosphate hydrolases"/>
    <property type="match status" value="2"/>
</dbReference>
<feature type="region of interest" description="Disordered" evidence="9">
    <location>
        <begin position="1"/>
        <end position="33"/>
    </location>
</feature>
<evidence type="ECO:0000256" key="9">
    <source>
        <dbReference type="SAM" id="MobiDB-lite"/>
    </source>
</evidence>
<evidence type="ECO:0000313" key="14">
    <source>
        <dbReference type="Proteomes" id="UP000008141"/>
    </source>
</evidence>
<evidence type="ECO:0000256" key="2">
    <source>
        <dbReference type="ARBA" id="ARBA00009726"/>
    </source>
</evidence>
<keyword evidence="5" id="KW-0547">Nucleotide-binding</keyword>
<feature type="compositionally biased region" description="Low complexity" evidence="9">
    <location>
        <begin position="7"/>
        <end position="21"/>
    </location>
</feature>
<accession>E1ZN95</accession>
<evidence type="ECO:0000313" key="13">
    <source>
        <dbReference type="EMBL" id="EFN52562.1"/>
    </source>
</evidence>
<keyword evidence="6" id="KW-0067">ATP-binding</keyword>
<keyword evidence="14" id="KW-1185">Reference proteome</keyword>
<dbReference type="SMART" id="SM00382">
    <property type="entry name" value="AAA"/>
    <property type="match status" value="2"/>
</dbReference>
<proteinExistence type="inferred from homology"/>
<dbReference type="PANTHER" id="PTHR24223:SF453">
    <property type="entry name" value="ABC TRANSPORTER"/>
    <property type="match status" value="1"/>
</dbReference>
<dbReference type="InterPro" id="IPR017871">
    <property type="entry name" value="ABC_transporter-like_CS"/>
</dbReference>
<feature type="transmembrane region" description="Helical" evidence="10">
    <location>
        <begin position="902"/>
        <end position="926"/>
    </location>
</feature>
<organism evidence="14">
    <name type="scientific">Chlorella variabilis</name>
    <name type="common">Green alga</name>
    <dbReference type="NCBI Taxonomy" id="554065"/>
    <lineage>
        <taxon>Eukaryota</taxon>
        <taxon>Viridiplantae</taxon>
        <taxon>Chlorophyta</taxon>
        <taxon>core chlorophytes</taxon>
        <taxon>Trebouxiophyceae</taxon>
        <taxon>Chlorellales</taxon>
        <taxon>Chlorellaceae</taxon>
        <taxon>Chlorella clade</taxon>
        <taxon>Chlorella</taxon>
    </lineage>
</organism>
<feature type="transmembrane region" description="Helical" evidence="10">
    <location>
        <begin position="1091"/>
        <end position="1109"/>
    </location>
</feature>
<evidence type="ECO:0000256" key="8">
    <source>
        <dbReference type="ARBA" id="ARBA00023136"/>
    </source>
</evidence>
<dbReference type="GO" id="GO:0140359">
    <property type="term" value="F:ABC-type transporter activity"/>
    <property type="evidence" value="ECO:0007669"/>
    <property type="project" value="InterPro"/>
</dbReference>
<keyword evidence="4 10" id="KW-0812">Transmembrane</keyword>
<dbReference type="OMA" id="LENARIW"/>
<dbReference type="eggNOG" id="KOG0054">
    <property type="taxonomic scope" value="Eukaryota"/>
</dbReference>
<evidence type="ECO:0000256" key="3">
    <source>
        <dbReference type="ARBA" id="ARBA00022448"/>
    </source>
</evidence>
<gene>
    <name evidence="13" type="ORF">CHLNCDRAFT_138549</name>
</gene>
<dbReference type="EMBL" id="GL433855">
    <property type="protein sequence ID" value="EFN52562.1"/>
    <property type="molecule type" value="Genomic_DNA"/>
</dbReference>
<dbReference type="GO" id="GO:0005524">
    <property type="term" value="F:ATP binding"/>
    <property type="evidence" value="ECO:0007669"/>
    <property type="project" value="UniProtKB-KW"/>
</dbReference>
<dbReference type="CDD" id="cd03250">
    <property type="entry name" value="ABCC_MRP_domain1"/>
    <property type="match status" value="1"/>
</dbReference>
<feature type="transmembrane region" description="Helical" evidence="10">
    <location>
        <begin position="305"/>
        <end position="331"/>
    </location>
</feature>
<comment type="subcellular location">
    <subcellularLocation>
        <location evidence="1">Membrane</location>
        <topology evidence="1">Multi-pass membrane protein</topology>
    </subcellularLocation>
</comment>
<dbReference type="KEGG" id="cvr:CHLNCDRAFT_138549"/>
<dbReference type="STRING" id="554065.E1ZN95"/>
<dbReference type="InterPro" id="IPR050173">
    <property type="entry name" value="ABC_transporter_C-like"/>
</dbReference>
<dbReference type="PROSITE" id="PS50929">
    <property type="entry name" value="ABC_TM1F"/>
    <property type="match status" value="2"/>
</dbReference>
<feature type="domain" description="ABC transporter" evidence="11">
    <location>
        <begin position="434"/>
        <end position="676"/>
    </location>
</feature>
<evidence type="ECO:0000256" key="1">
    <source>
        <dbReference type="ARBA" id="ARBA00004141"/>
    </source>
</evidence>
<feature type="transmembrane region" description="Helical" evidence="10">
    <location>
        <begin position="165"/>
        <end position="187"/>
    </location>
</feature>
<protein>
    <submittedName>
        <fullName evidence="13">Uncharacterized protein</fullName>
    </submittedName>
</protein>
<dbReference type="InterPro" id="IPR044726">
    <property type="entry name" value="ABCC_6TM_D2"/>
</dbReference>
<feature type="transmembrane region" description="Helical" evidence="10">
    <location>
        <begin position="241"/>
        <end position="261"/>
    </location>
</feature>
<evidence type="ECO:0000256" key="6">
    <source>
        <dbReference type="ARBA" id="ARBA00022840"/>
    </source>
</evidence>
<dbReference type="SUPFAM" id="SSF90123">
    <property type="entry name" value="ABC transporter transmembrane region"/>
    <property type="match status" value="2"/>
</dbReference>
<feature type="region of interest" description="Disordered" evidence="9">
    <location>
        <begin position="679"/>
        <end position="743"/>
    </location>
</feature>
<dbReference type="PROSITE" id="PS00211">
    <property type="entry name" value="ABC_TRANSPORTER_1"/>
    <property type="match status" value="2"/>
</dbReference>
<feature type="compositionally biased region" description="Low complexity" evidence="9">
    <location>
        <begin position="711"/>
        <end position="728"/>
    </location>
</feature>
<dbReference type="SUPFAM" id="SSF52540">
    <property type="entry name" value="P-loop containing nucleoside triphosphate hydrolases"/>
    <property type="match status" value="2"/>
</dbReference>
<dbReference type="Proteomes" id="UP000008141">
    <property type="component" value="Unassembled WGS sequence"/>
</dbReference>
<feature type="domain" description="ABC transmembrane type-1" evidence="12">
    <location>
        <begin position="868"/>
        <end position="1144"/>
    </location>
</feature>
<dbReference type="GO" id="GO:0016887">
    <property type="term" value="F:ATP hydrolysis activity"/>
    <property type="evidence" value="ECO:0007669"/>
    <property type="project" value="InterPro"/>
</dbReference>
<dbReference type="Gene3D" id="1.20.1560.10">
    <property type="entry name" value="ABC transporter type 1, transmembrane domain"/>
    <property type="match status" value="2"/>
</dbReference>
<evidence type="ECO:0000256" key="5">
    <source>
        <dbReference type="ARBA" id="ARBA00022741"/>
    </source>
</evidence>
<dbReference type="GeneID" id="17352027"/>
<dbReference type="InterPro" id="IPR003439">
    <property type="entry name" value="ABC_transporter-like_ATP-bd"/>
</dbReference>
<dbReference type="PANTHER" id="PTHR24223">
    <property type="entry name" value="ATP-BINDING CASSETTE SUB-FAMILY C"/>
    <property type="match status" value="1"/>
</dbReference>
<evidence type="ECO:0000256" key="4">
    <source>
        <dbReference type="ARBA" id="ARBA00022692"/>
    </source>
</evidence>
<feature type="compositionally biased region" description="Low complexity" evidence="9">
    <location>
        <begin position="688"/>
        <end position="703"/>
    </location>
</feature>
<dbReference type="RefSeq" id="XP_005844664.1">
    <property type="nucleotide sequence ID" value="XM_005844602.1"/>
</dbReference>
<dbReference type="Pfam" id="PF00664">
    <property type="entry name" value="ABC_membrane"/>
    <property type="match status" value="2"/>
</dbReference>
<reference evidence="13 14" key="1">
    <citation type="journal article" date="2010" name="Plant Cell">
        <title>The Chlorella variabilis NC64A genome reveals adaptation to photosymbiosis, coevolution with viruses, and cryptic sex.</title>
        <authorList>
            <person name="Blanc G."/>
            <person name="Duncan G."/>
            <person name="Agarkova I."/>
            <person name="Borodovsky M."/>
            <person name="Gurnon J."/>
            <person name="Kuo A."/>
            <person name="Lindquist E."/>
            <person name="Lucas S."/>
            <person name="Pangilinan J."/>
            <person name="Polle J."/>
            <person name="Salamov A."/>
            <person name="Terry A."/>
            <person name="Yamada T."/>
            <person name="Dunigan D.D."/>
            <person name="Grigoriev I.V."/>
            <person name="Claverie J.M."/>
            <person name="Van Etten J.L."/>
        </authorList>
    </citation>
    <scope>NUCLEOTIDE SEQUENCE [LARGE SCALE GENOMIC DNA]</scope>
    <source>
        <strain evidence="13 14">NC64A</strain>
    </source>
</reference>
<feature type="region of interest" description="Disordered" evidence="9">
    <location>
        <begin position="352"/>
        <end position="389"/>
    </location>
</feature>
<evidence type="ECO:0000259" key="11">
    <source>
        <dbReference type="PROSITE" id="PS50893"/>
    </source>
</evidence>
<evidence type="ECO:0000256" key="7">
    <source>
        <dbReference type="ARBA" id="ARBA00022989"/>
    </source>
</evidence>
<feature type="transmembrane region" description="Helical" evidence="10">
    <location>
        <begin position="268"/>
        <end position="293"/>
    </location>
</feature>
<dbReference type="PROSITE" id="PS50893">
    <property type="entry name" value="ABC_TRANSPORTER_2"/>
    <property type="match status" value="2"/>
</dbReference>
<dbReference type="CDD" id="cd18580">
    <property type="entry name" value="ABC_6TM_ABCC_D2"/>
    <property type="match status" value="1"/>
</dbReference>
<comment type="similarity">
    <text evidence="2">Belongs to the ABC transporter superfamily. ABCC family. Conjugate transporter (TC 3.A.1.208) subfamily.</text>
</comment>
<feature type="region of interest" description="Disordered" evidence="9">
    <location>
        <begin position="803"/>
        <end position="833"/>
    </location>
</feature>
<dbReference type="InParanoid" id="E1ZN95"/>
<dbReference type="CDD" id="cd03244">
    <property type="entry name" value="ABCC_MRP_domain2"/>
    <property type="match status" value="1"/>
</dbReference>
<dbReference type="FunFam" id="3.40.50.300:FF:000163">
    <property type="entry name" value="Multidrug resistance-associated protein member 4"/>
    <property type="match status" value="1"/>
</dbReference>
<sequence>MGKHPEAAATAAEPAPGVAATSPRGEAGGREDDPLLYRRRFGTTGFQHAGPMSKATYAFIGEDSAAAYLPQADTAQELAARFDATYAQVKAEQERRRRRCSPSGLMWRILVHLGWTATEIGTRVGAPLVLRQLITWFSGYEASGGNTEARRGCCVCCLYPVWRGWMWAAVMGVFGYCYCFIHHQLFWYGMRLGYDMRQQAVAAVQAKVLNLNSVAVGDQTAGKIVNLVSNDVRRFDDALPFYNFLLMVGLWLELMIVFVLVGAKLGYWASLAGVATLLALIPTQSALAAFGVARATSTDQLTVPNLFYSLALLALPKLYMCDFFVLAVGSVSELRISMRRLGAFLSLPEPPKPWHATPGASAGSGGGATANGRDGAPGGQQETPAAAAEAAVEVAGADFDWADRSWAEPAAAAAPAAGSARDDEPAAAAAFQAVQATAGQQAAGEAAPAPPAFQLRGLRFSVARGSLVGIVGTVGSGKSSVLAALLGELQPTQRGGASAAGAGVAAAPPVTVRGSVAYSSQVPWIVSSTVKENILFGQRYEATQYEAVLRACALEDDITALPAGDETELGERGINLSGGQKARLALARAAYSQAEIQLLDDPLSAVDPRVGRILFDDCIAGTGLMAGTTRLLVTHQRQFLPGCDEVLVLRGGEIAHRGTHAELAAAGVPEVIASQETSLDDSTYDSHGAAPPSAPSAAAAADGAPGGSPAGSGSQQEEQAEEQVQLEQQPPPADGHLEGDEQAERQLHASVAKTTRFDRSVSVLFGEAEGGAGGASRGAGWRRKLSGSYVRRAVSARFASGQRRARVASKGEGEEGSEEEQEQAAGKGSLQPGKSGRLIVAEDHAVGSVPWAVYGRYGARMGLPVVTLITAGLLLGQAIYLFGDYWLSLWASKDGEAQREVYWVWGYAIMVGAILAISFSRSLLFFMASLRASTQLHDEMVQRVLRAPLSFFHTSPTGRILNRFSKDQGQVDEQLPQVFFDCVLALMMVLGAFALLMVSVPFIIPLFLPLGAAFFLVRARYLRTSREIKRWEATSRSPVFASFSAILKGLPTIRAFGAGPRFRSAFLQELSDNGAWWFCFLTTARWIGFRLDLLVALLMTAAPLLMMAVHDRLSARLAGLALTQSLQLAGMLQWMVRQSAEVENNMTSVERMLHYTRLEQEPATLAGGGPKPPPDWPAAGRIEYRDVTAIYRSGLPPVLRDLTFTLEGGVSCGVVGRTGSGKSSLMLTLFRLIPVTSGAILIDGLDTSGVALDALRRQVAIIPQDPVLFSGTLRSNLDPWGTFEDGRLWEALRAAQLGGVVAALGGLDAHMQEAGDNLSVGQRQLFCLARALLQDAAIVALDEATANVDRQTDALIQEAVRQCTRRGDRRRTLLVIAHRIDTIMDCDQLLVLSAGRLLEQGAPGQLAQSGGMFARLVAAARGSSAA</sequence>
<dbReference type="FunFam" id="1.20.1560.10:FF:000010">
    <property type="entry name" value="Multidrug resistance-associated ABC transporter"/>
    <property type="match status" value="1"/>
</dbReference>
<evidence type="ECO:0000256" key="10">
    <source>
        <dbReference type="SAM" id="Phobius"/>
    </source>
</evidence>
<dbReference type="InterPro" id="IPR011527">
    <property type="entry name" value="ABC1_TM_dom"/>
</dbReference>
<feature type="compositionally biased region" description="Low complexity" evidence="9">
    <location>
        <begin position="370"/>
        <end position="389"/>
    </location>
</feature>
<dbReference type="InterPro" id="IPR003593">
    <property type="entry name" value="AAA+_ATPase"/>
</dbReference>
<feature type="transmembrane region" description="Helical" evidence="10">
    <location>
        <begin position="1002"/>
        <end position="1021"/>
    </location>
</feature>
<name>E1ZN95_CHLVA</name>
<evidence type="ECO:0000259" key="12">
    <source>
        <dbReference type="PROSITE" id="PS50929"/>
    </source>
</evidence>
<feature type="domain" description="ABC transmembrane type-1" evidence="12">
    <location>
        <begin position="124"/>
        <end position="288"/>
    </location>
</feature>
<keyword evidence="3" id="KW-0813">Transport</keyword>
<dbReference type="FunFam" id="3.40.50.300:FF:000997">
    <property type="entry name" value="Multidrug resistance-associated protein 1"/>
    <property type="match status" value="1"/>
</dbReference>
<feature type="domain" description="ABC transporter" evidence="11">
    <location>
        <begin position="1182"/>
        <end position="1419"/>
    </location>
</feature>
<dbReference type="OrthoDB" id="6500128at2759"/>
<keyword evidence="8 10" id="KW-0472">Membrane</keyword>
<feature type="transmembrane region" description="Helical" evidence="10">
    <location>
        <begin position="861"/>
        <end position="882"/>
    </location>
</feature>
<dbReference type="GO" id="GO:0016020">
    <property type="term" value="C:membrane"/>
    <property type="evidence" value="ECO:0007669"/>
    <property type="project" value="UniProtKB-SubCell"/>
</dbReference>
<dbReference type="InterPro" id="IPR036640">
    <property type="entry name" value="ABC1_TM_sf"/>
</dbReference>
<dbReference type="InterPro" id="IPR027417">
    <property type="entry name" value="P-loop_NTPase"/>
</dbReference>